<sequence length="112" mass="12874">MVRVFSSSRYHIDKKGIQKFAESYVHKIKNIDLNINIIFVGKRKMRSVASEYKHEDVALPVLSFPINDDSLLGEILICFPQVVLLAAEREKTTETMFELMVEHGINNLLQLP</sequence>
<keyword evidence="7" id="KW-0862">Zinc</keyword>
<dbReference type="GO" id="GO:0046872">
    <property type="term" value="F:metal ion binding"/>
    <property type="evidence" value="ECO:0007669"/>
    <property type="project" value="UniProtKB-KW"/>
</dbReference>
<keyword evidence="4" id="KW-0479">Metal-binding</keyword>
<accession>A0A1F7HCE8</accession>
<dbReference type="EMBL" id="MFZS01000031">
    <property type="protein sequence ID" value="OGK28725.1"/>
    <property type="molecule type" value="Genomic_DNA"/>
</dbReference>
<keyword evidence="5" id="KW-0255">Endonuclease</keyword>
<reference evidence="8 9" key="1">
    <citation type="journal article" date="2016" name="Nat. Commun.">
        <title>Thousands of microbial genomes shed light on interconnected biogeochemical processes in an aquifer system.</title>
        <authorList>
            <person name="Anantharaman K."/>
            <person name="Brown C.T."/>
            <person name="Hug L.A."/>
            <person name="Sharon I."/>
            <person name="Castelle C.J."/>
            <person name="Probst A.J."/>
            <person name="Thomas B.C."/>
            <person name="Singh A."/>
            <person name="Wilkins M.J."/>
            <person name="Karaoz U."/>
            <person name="Brodie E.L."/>
            <person name="Williams K.H."/>
            <person name="Hubbard S.S."/>
            <person name="Banfield J.F."/>
        </authorList>
    </citation>
    <scope>NUCLEOTIDE SEQUENCE [LARGE SCALE GENOMIC DNA]</scope>
</reference>
<keyword evidence="6" id="KW-0378">Hydrolase</keyword>
<keyword evidence="3" id="KW-0540">Nuclease</keyword>
<evidence type="ECO:0000256" key="6">
    <source>
        <dbReference type="ARBA" id="ARBA00022801"/>
    </source>
</evidence>
<dbReference type="GO" id="GO:0006364">
    <property type="term" value="P:rRNA processing"/>
    <property type="evidence" value="ECO:0007669"/>
    <property type="project" value="InterPro"/>
</dbReference>
<dbReference type="InterPro" id="IPR023091">
    <property type="entry name" value="MetalPrtase_cat_dom_sf_prd"/>
</dbReference>
<gene>
    <name evidence="8" type="ORF">A3D06_01470</name>
</gene>
<dbReference type="GO" id="GO:0004222">
    <property type="term" value="F:metalloendopeptidase activity"/>
    <property type="evidence" value="ECO:0007669"/>
    <property type="project" value="InterPro"/>
</dbReference>
<dbReference type="Proteomes" id="UP000177027">
    <property type="component" value="Unassembled WGS sequence"/>
</dbReference>
<comment type="similarity">
    <text evidence="2">Belongs to the endoribonuclease YbeY family.</text>
</comment>
<evidence type="ECO:0000256" key="7">
    <source>
        <dbReference type="ARBA" id="ARBA00022833"/>
    </source>
</evidence>
<evidence type="ECO:0000256" key="5">
    <source>
        <dbReference type="ARBA" id="ARBA00022759"/>
    </source>
</evidence>
<protein>
    <recommendedName>
        <fullName evidence="10">rRNA maturation RNase YbeY</fullName>
    </recommendedName>
</protein>
<comment type="cofactor">
    <cofactor evidence="1">
        <name>Zn(2+)</name>
        <dbReference type="ChEBI" id="CHEBI:29105"/>
    </cofactor>
</comment>
<evidence type="ECO:0000256" key="2">
    <source>
        <dbReference type="ARBA" id="ARBA00010875"/>
    </source>
</evidence>
<dbReference type="InterPro" id="IPR002036">
    <property type="entry name" value="YbeY"/>
</dbReference>
<dbReference type="Pfam" id="PF02130">
    <property type="entry name" value="YbeY"/>
    <property type="match status" value="1"/>
</dbReference>
<evidence type="ECO:0000313" key="8">
    <source>
        <dbReference type="EMBL" id="OGK28725.1"/>
    </source>
</evidence>
<dbReference type="GO" id="GO:0004519">
    <property type="term" value="F:endonuclease activity"/>
    <property type="evidence" value="ECO:0007669"/>
    <property type="project" value="UniProtKB-KW"/>
</dbReference>
<dbReference type="NCBIfam" id="TIGR00043">
    <property type="entry name" value="rRNA maturation RNase YbeY"/>
    <property type="match status" value="1"/>
</dbReference>
<evidence type="ECO:0000256" key="1">
    <source>
        <dbReference type="ARBA" id="ARBA00001947"/>
    </source>
</evidence>
<evidence type="ECO:0000313" key="9">
    <source>
        <dbReference type="Proteomes" id="UP000177027"/>
    </source>
</evidence>
<dbReference type="SUPFAM" id="SSF55486">
    <property type="entry name" value="Metalloproteases ('zincins'), catalytic domain"/>
    <property type="match status" value="1"/>
</dbReference>
<dbReference type="AlphaFoldDB" id="A0A1F7HCE8"/>
<evidence type="ECO:0008006" key="10">
    <source>
        <dbReference type="Google" id="ProtNLM"/>
    </source>
</evidence>
<organism evidence="8 9">
    <name type="scientific">Candidatus Roizmanbacteria bacterium RIFCSPHIGHO2_02_FULL_40_9</name>
    <dbReference type="NCBI Taxonomy" id="1802042"/>
    <lineage>
        <taxon>Bacteria</taxon>
        <taxon>Candidatus Roizmaniibacteriota</taxon>
    </lineage>
</organism>
<proteinExistence type="inferred from homology"/>
<evidence type="ECO:0000256" key="4">
    <source>
        <dbReference type="ARBA" id="ARBA00022723"/>
    </source>
</evidence>
<dbReference type="Gene3D" id="3.40.390.30">
    <property type="entry name" value="Metalloproteases ('zincins'), catalytic domain"/>
    <property type="match status" value="1"/>
</dbReference>
<name>A0A1F7HCE8_9BACT</name>
<comment type="caution">
    <text evidence="8">The sequence shown here is derived from an EMBL/GenBank/DDBJ whole genome shotgun (WGS) entry which is preliminary data.</text>
</comment>
<evidence type="ECO:0000256" key="3">
    <source>
        <dbReference type="ARBA" id="ARBA00022722"/>
    </source>
</evidence>